<keyword evidence="2" id="KW-1185">Reference proteome</keyword>
<organism evidence="1 2">
    <name type="scientific">Hibiscus sabdariffa</name>
    <name type="common">roselle</name>
    <dbReference type="NCBI Taxonomy" id="183260"/>
    <lineage>
        <taxon>Eukaryota</taxon>
        <taxon>Viridiplantae</taxon>
        <taxon>Streptophyta</taxon>
        <taxon>Embryophyta</taxon>
        <taxon>Tracheophyta</taxon>
        <taxon>Spermatophyta</taxon>
        <taxon>Magnoliopsida</taxon>
        <taxon>eudicotyledons</taxon>
        <taxon>Gunneridae</taxon>
        <taxon>Pentapetalae</taxon>
        <taxon>rosids</taxon>
        <taxon>malvids</taxon>
        <taxon>Malvales</taxon>
        <taxon>Malvaceae</taxon>
        <taxon>Malvoideae</taxon>
        <taxon>Hibiscus</taxon>
    </lineage>
</organism>
<dbReference type="PANTHER" id="PTHR11062:SF274">
    <property type="entry name" value="EXOSTOSIN FAMILY PROTEIN"/>
    <property type="match status" value="1"/>
</dbReference>
<sequence>MAKSSSSLCHLISQYRCSTSFGGSFFFLPLSLAISTLVLIFLYNFCTTSKVFTTNENNVYQESSPISSLIQQMIPFSLENAADELFFSPRSSPLSKGSQWSMGNLFGLYGNYANNTEIYHDEDLFQQDYKEMNRSLKIYVYPHTKDDPFANILLPVDYDPKGHYASELYFKKVLSGSHFITQNPSEADLFFMPFSIVEMRHDPRIGPEGMRSFIKQYVYNISQTYPYWNRTGGADHFYVACHSIGRFAMDEVFEAKFNVIQVVCSSSYFVAGYVPHKDASMPQIWPRQGNPPNVDSLKRKQLAFFAGTINSPVRVALLQVWGNDTAIFAHFGRLETPDADQLLDAKFCLHVKGFEVNTARVVDAIYYGCVPVILANHYDLPFTDILNWESFSVVVHYLDIPVLKNILQRISLEEYSILQRNTLKVRKHFQWNDPPLDYDAFYMTMYELWLRRSSVKVN</sequence>
<dbReference type="InterPro" id="IPR040911">
    <property type="entry name" value="Exostosin_GT47"/>
</dbReference>
<dbReference type="Pfam" id="PF03016">
    <property type="entry name" value="Exostosin_GT47"/>
    <property type="match status" value="1"/>
</dbReference>
<evidence type="ECO:0000313" key="2">
    <source>
        <dbReference type="Proteomes" id="UP001396334"/>
    </source>
</evidence>
<proteinExistence type="predicted"/>
<evidence type="ECO:0000313" key="1">
    <source>
        <dbReference type="EMBL" id="KAK8477207.1"/>
    </source>
</evidence>
<protein>
    <submittedName>
        <fullName evidence="1">Uncharacterized protein</fullName>
    </submittedName>
</protein>
<dbReference type="EMBL" id="JBBPBN010001884">
    <property type="protein sequence ID" value="KAK8477207.1"/>
    <property type="molecule type" value="Genomic_DNA"/>
</dbReference>
<reference evidence="1 2" key="1">
    <citation type="journal article" date="2024" name="G3 (Bethesda)">
        <title>Genome assembly of Hibiscus sabdariffa L. provides insights into metabolisms of medicinal natural products.</title>
        <authorList>
            <person name="Kim T."/>
        </authorList>
    </citation>
    <scope>NUCLEOTIDE SEQUENCE [LARGE SCALE GENOMIC DNA]</scope>
    <source>
        <strain evidence="1">TK-2024</strain>
        <tissue evidence="1">Old leaves</tissue>
    </source>
</reference>
<gene>
    <name evidence="1" type="ORF">V6N11_027728</name>
</gene>
<comment type="caution">
    <text evidence="1">The sequence shown here is derived from an EMBL/GenBank/DDBJ whole genome shotgun (WGS) entry which is preliminary data.</text>
</comment>
<name>A0ABR1ZAQ4_9ROSI</name>
<dbReference type="InterPro" id="IPR004263">
    <property type="entry name" value="Exostosin"/>
</dbReference>
<accession>A0ABR1ZAQ4</accession>
<dbReference type="PANTHER" id="PTHR11062">
    <property type="entry name" value="EXOSTOSIN HEPARAN SULFATE GLYCOSYLTRANSFERASE -RELATED"/>
    <property type="match status" value="1"/>
</dbReference>
<dbReference type="Proteomes" id="UP001396334">
    <property type="component" value="Unassembled WGS sequence"/>
</dbReference>